<evidence type="ECO:0000256" key="3">
    <source>
        <dbReference type="ARBA" id="ARBA00023163"/>
    </source>
</evidence>
<feature type="domain" description="HTH gntR-type" evidence="4">
    <location>
        <begin position="26"/>
        <end position="93"/>
    </location>
</feature>
<keyword evidence="1" id="KW-0805">Transcription regulation</keyword>
<dbReference type="SUPFAM" id="SSF46785">
    <property type="entry name" value="Winged helix' DNA-binding domain"/>
    <property type="match status" value="1"/>
</dbReference>
<organism evidence="5 6">
    <name type="scientific">Limnobacter thiooxidans</name>
    <dbReference type="NCBI Taxonomy" id="131080"/>
    <lineage>
        <taxon>Bacteria</taxon>
        <taxon>Pseudomonadati</taxon>
        <taxon>Pseudomonadota</taxon>
        <taxon>Betaproteobacteria</taxon>
        <taxon>Burkholderiales</taxon>
        <taxon>Burkholderiaceae</taxon>
        <taxon>Limnobacter</taxon>
    </lineage>
</organism>
<dbReference type="GO" id="GO:0045892">
    <property type="term" value="P:negative regulation of DNA-templated transcription"/>
    <property type="evidence" value="ECO:0007669"/>
    <property type="project" value="TreeGrafter"/>
</dbReference>
<gene>
    <name evidence="5" type="ORF">RGQ30_27130</name>
</gene>
<dbReference type="GO" id="GO:0003700">
    <property type="term" value="F:DNA-binding transcription factor activity"/>
    <property type="evidence" value="ECO:0007669"/>
    <property type="project" value="InterPro"/>
</dbReference>
<dbReference type="KEGG" id="lto:RGQ30_27130"/>
<accession>A0AA86J0B8</accession>
<dbReference type="Pfam" id="PF07702">
    <property type="entry name" value="UTRA"/>
    <property type="match status" value="1"/>
</dbReference>
<dbReference type="CDD" id="cd07377">
    <property type="entry name" value="WHTH_GntR"/>
    <property type="match status" value="1"/>
</dbReference>
<dbReference type="Proteomes" id="UP001329151">
    <property type="component" value="Chromosome"/>
</dbReference>
<dbReference type="PROSITE" id="PS50949">
    <property type="entry name" value="HTH_GNTR"/>
    <property type="match status" value="1"/>
</dbReference>
<protein>
    <submittedName>
        <fullName evidence="5">GntR family transcriptional regulator</fullName>
    </submittedName>
</protein>
<dbReference type="GO" id="GO:0003677">
    <property type="term" value="F:DNA binding"/>
    <property type="evidence" value="ECO:0007669"/>
    <property type="project" value="UniProtKB-KW"/>
</dbReference>
<dbReference type="PANTHER" id="PTHR44846:SF1">
    <property type="entry name" value="MANNOSYL-D-GLYCERATE TRANSPORT_METABOLISM SYSTEM REPRESSOR MNGR-RELATED"/>
    <property type="match status" value="1"/>
</dbReference>
<dbReference type="PANTHER" id="PTHR44846">
    <property type="entry name" value="MANNOSYL-D-GLYCERATE TRANSPORT/METABOLISM SYSTEM REPRESSOR MNGR-RELATED"/>
    <property type="match status" value="1"/>
</dbReference>
<dbReference type="SMART" id="SM00345">
    <property type="entry name" value="HTH_GNTR"/>
    <property type="match status" value="1"/>
</dbReference>
<dbReference type="InterPro" id="IPR036388">
    <property type="entry name" value="WH-like_DNA-bd_sf"/>
</dbReference>
<keyword evidence="6" id="KW-1185">Reference proteome</keyword>
<keyword evidence="3" id="KW-0804">Transcription</keyword>
<dbReference type="Gene3D" id="3.40.1410.10">
    <property type="entry name" value="Chorismate lyase-like"/>
    <property type="match status" value="1"/>
</dbReference>
<evidence type="ECO:0000313" key="6">
    <source>
        <dbReference type="Proteomes" id="UP001329151"/>
    </source>
</evidence>
<dbReference type="EMBL" id="AP028947">
    <property type="protein sequence ID" value="BET27212.1"/>
    <property type="molecule type" value="Genomic_DNA"/>
</dbReference>
<evidence type="ECO:0000313" key="5">
    <source>
        <dbReference type="EMBL" id="BET27212.1"/>
    </source>
</evidence>
<evidence type="ECO:0000256" key="2">
    <source>
        <dbReference type="ARBA" id="ARBA00023125"/>
    </source>
</evidence>
<evidence type="ECO:0000256" key="1">
    <source>
        <dbReference type="ARBA" id="ARBA00023015"/>
    </source>
</evidence>
<dbReference type="InterPro" id="IPR036390">
    <property type="entry name" value="WH_DNA-bd_sf"/>
</dbReference>
<dbReference type="RefSeq" id="WP_298216965.1">
    <property type="nucleotide sequence ID" value="NZ_AP028947.1"/>
</dbReference>
<dbReference type="SUPFAM" id="SSF64288">
    <property type="entry name" value="Chorismate lyase-like"/>
    <property type="match status" value="1"/>
</dbReference>
<dbReference type="InterPro" id="IPR000524">
    <property type="entry name" value="Tscrpt_reg_HTH_GntR"/>
</dbReference>
<reference evidence="5 6" key="1">
    <citation type="submission" date="2023-10" db="EMBL/GenBank/DDBJ databases">
        <title>Complete Genome Sequence of Limnobacter thiooxidans CS-K2T, Isolated from freshwater lake sediments in Bavaria, Germany.</title>
        <authorList>
            <person name="Naruki M."/>
            <person name="Watanabe A."/>
            <person name="Warashina T."/>
            <person name="Morita T."/>
            <person name="Arakawa K."/>
        </authorList>
    </citation>
    <scope>NUCLEOTIDE SEQUENCE [LARGE SCALE GENOMIC DNA]</scope>
    <source>
        <strain evidence="5 6">CS-K2</strain>
    </source>
</reference>
<evidence type="ECO:0000259" key="4">
    <source>
        <dbReference type="PROSITE" id="PS50949"/>
    </source>
</evidence>
<dbReference type="InterPro" id="IPR050679">
    <property type="entry name" value="Bact_HTH_transcr_reg"/>
</dbReference>
<proteinExistence type="predicted"/>
<dbReference type="InterPro" id="IPR011663">
    <property type="entry name" value="UTRA"/>
</dbReference>
<name>A0AA86J0B8_9BURK</name>
<dbReference type="PRINTS" id="PR00035">
    <property type="entry name" value="HTHGNTR"/>
</dbReference>
<dbReference type="InterPro" id="IPR028978">
    <property type="entry name" value="Chorismate_lyase_/UTRA_dom_sf"/>
</dbReference>
<dbReference type="SMART" id="SM00866">
    <property type="entry name" value="UTRA"/>
    <property type="match status" value="1"/>
</dbReference>
<dbReference type="AlphaFoldDB" id="A0AA86J0B8"/>
<dbReference type="Gene3D" id="1.10.10.10">
    <property type="entry name" value="Winged helix-like DNA-binding domain superfamily/Winged helix DNA-binding domain"/>
    <property type="match status" value="1"/>
</dbReference>
<dbReference type="Pfam" id="PF00392">
    <property type="entry name" value="GntR"/>
    <property type="match status" value="1"/>
</dbReference>
<sequence>MDSQFPSALHEESNFGDSKLDPNQVVPLYHQIYLILRERIIEGHYDTKPLPGELVLAEQFNVSRVTMRRALQDLVKEGLVARGRGKGTFVKPRTESRNSSVGQSQLLSASAMRLQASGDSSDLQLITSKRILPPPDIATLLHLPSDAIVEKLIRIRQIEGQPVAHLTSFIPQDLSGRICRRRLREFPILVLLEEAGVKVAKARQTISARLADASVAYALGVPVGAPLLAISRVAYDENGRPVQVLKGLYRPDRYDYRIELSRKQAKGQSSWQHVNEVEFAFEMHQQDLSHF</sequence>
<keyword evidence="2" id="KW-0238">DNA-binding</keyword>